<feature type="domain" description="DUF2229" evidence="3">
    <location>
        <begin position="755"/>
        <end position="963"/>
    </location>
</feature>
<dbReference type="SUPFAM" id="SSF53067">
    <property type="entry name" value="Actin-like ATPase domain"/>
    <property type="match status" value="2"/>
</dbReference>
<dbReference type="Gene3D" id="3.30.420.40">
    <property type="match status" value="4"/>
</dbReference>
<evidence type="ECO:0000313" key="5">
    <source>
        <dbReference type="Proteomes" id="UP001431776"/>
    </source>
</evidence>
<feature type="region of interest" description="Disordered" evidence="1">
    <location>
        <begin position="1533"/>
        <end position="1562"/>
    </location>
</feature>
<dbReference type="PANTHER" id="PTHR32329:SF2">
    <property type="entry name" value="BIFUNCTIONAL PROTEIN [INCLUDES 2-HYDROXYACYL-COA DEHYDRATASE (N-TER) AND ITS ACTIVATOR DOMAIN (C_TERM)"/>
    <property type="match status" value="1"/>
</dbReference>
<evidence type="ECO:0000259" key="2">
    <source>
        <dbReference type="Pfam" id="PF01869"/>
    </source>
</evidence>
<dbReference type="Pfam" id="PF01869">
    <property type="entry name" value="BcrAD_BadFG"/>
    <property type="match status" value="2"/>
</dbReference>
<reference evidence="4" key="1">
    <citation type="submission" date="2023-05" db="EMBL/GenBank/DDBJ databases">
        <title>Anaerotaeda fermentans gen. nov., sp. nov., a novel anaerobic planctomycete of the new family within the order Sedimentisphaerales isolated from Taman Peninsula, Russia.</title>
        <authorList>
            <person name="Khomyakova M.A."/>
            <person name="Merkel A.Y."/>
            <person name="Slobodkin A.I."/>
        </authorList>
    </citation>
    <scope>NUCLEOTIDE SEQUENCE</scope>
    <source>
        <strain evidence="4">M17dextr</strain>
    </source>
</reference>
<protein>
    <submittedName>
        <fullName evidence="4">Acyl-CoA dehydratase activase-related protein</fullName>
    </submittedName>
</protein>
<dbReference type="Pfam" id="PF09989">
    <property type="entry name" value="DUF2229"/>
    <property type="match status" value="1"/>
</dbReference>
<evidence type="ECO:0000259" key="3">
    <source>
        <dbReference type="Pfam" id="PF09989"/>
    </source>
</evidence>
<dbReference type="PANTHER" id="PTHR32329">
    <property type="entry name" value="BIFUNCTIONAL PROTEIN [INCLUDES 2-HYDROXYACYL-COA DEHYDRATASE (N-TER) AND ITS ACTIVATOR DOMAIN (C_TERM)-RELATED"/>
    <property type="match status" value="1"/>
</dbReference>
<organism evidence="4 5">
    <name type="scientific">Anaerobaca lacustris</name>
    <dbReference type="NCBI Taxonomy" id="3044600"/>
    <lineage>
        <taxon>Bacteria</taxon>
        <taxon>Pseudomonadati</taxon>
        <taxon>Planctomycetota</taxon>
        <taxon>Phycisphaerae</taxon>
        <taxon>Sedimentisphaerales</taxon>
        <taxon>Anaerobacaceae</taxon>
        <taxon>Anaerobaca</taxon>
    </lineage>
</organism>
<gene>
    <name evidence="4" type="ORF">QJ522_07600</name>
</gene>
<dbReference type="InterPro" id="IPR043129">
    <property type="entry name" value="ATPase_NBD"/>
</dbReference>
<dbReference type="CDD" id="cd24034">
    <property type="entry name" value="ASKHA_NBD_O66634-like_rpt1"/>
    <property type="match status" value="1"/>
</dbReference>
<dbReference type="RefSeq" id="WP_349244317.1">
    <property type="nucleotide sequence ID" value="NZ_JASCXX010000007.1"/>
</dbReference>
<evidence type="ECO:0000313" key="4">
    <source>
        <dbReference type="EMBL" id="MDI6448907.1"/>
    </source>
</evidence>
<name>A0AAW6TUA3_9BACT</name>
<keyword evidence="5" id="KW-1185">Reference proteome</keyword>
<dbReference type="CDD" id="cd24035">
    <property type="entry name" value="ASKHA_NBD_O66634-like_rpt2"/>
    <property type="match status" value="1"/>
</dbReference>
<feature type="domain" description="ATPase BadF/BadG/BcrA/BcrD type" evidence="2">
    <location>
        <begin position="373"/>
        <end position="640"/>
    </location>
</feature>
<feature type="domain" description="ATPase BadF/BadG/BcrA/BcrD type" evidence="2">
    <location>
        <begin position="20"/>
        <end position="315"/>
    </location>
</feature>
<dbReference type="InterPro" id="IPR002731">
    <property type="entry name" value="ATPase_BadF"/>
</dbReference>
<dbReference type="EMBL" id="JASCXX010000007">
    <property type="protein sequence ID" value="MDI6448907.1"/>
    <property type="molecule type" value="Genomic_DNA"/>
</dbReference>
<proteinExistence type="predicted"/>
<dbReference type="Proteomes" id="UP001431776">
    <property type="component" value="Unassembled WGS sequence"/>
</dbReference>
<evidence type="ECO:0000256" key="1">
    <source>
        <dbReference type="SAM" id="MobiDB-lite"/>
    </source>
</evidence>
<dbReference type="InterPro" id="IPR051805">
    <property type="entry name" value="Dehydratase_Activator_Redct"/>
</dbReference>
<dbReference type="InterPro" id="IPR018709">
    <property type="entry name" value="CoA_activase_DUF2229"/>
</dbReference>
<comment type="caution">
    <text evidence="4">The sequence shown here is derived from an EMBL/GenBank/DDBJ whole genome shotgun (WGS) entry which is preliminary data.</text>
</comment>
<sequence length="1562" mass="173366">MQMTDTTDAQRATSKDDLFVGIDIGSSALHYIVLDAERSVVYSPKPIMHFANPLGALAEAWGDLRARFGREAIRSTALTGSAAESFPTVMDGAIYVYDSVAIPKGAEVIAPAARHIFHIGAKDAYFFHIGATSGRQVIREWRTGTKCGGGSGMLIEKQCRRLFQGEVPGPALEDAGVAADDGQRAAIAIRNRLRLQERVEEMFQRAENEAGQSKEPSEFLARCGVVVQSDLIHKQNEGATRVDNLAGLFRTVARNYVIDVLGSSEFSSNGAGDAIATGGVFSNDLVRASLAQLLGTGIARPQHHHNVAAAGAALKAMEEGNTFVLELKLLDTVAEHSRQKRVFAPPLSDSLARVRERTEELAAEIPAGTEVVLGIDGGSTTTKGALVEIATGKLLDKLYIKTHGNPEESLKRVLRYLSRHKDNVIIRGVGATGSARKLYEKILLSQKKAQQLTEQGATLTDRITDEITCHALGVKHCNPEIDTIFEVGGQDMKFTCFSADGTVKEAKMNYSCQAGSGQTLENMADVINLDVESTLQEAALRAKRVPIIDSTCGVFMEMDENRLIAEGFGRDEIAAAILRGTAASYYYKFVGGAQHVGYKCSAQGGPALGKAFLAALAQVTEGVVEAYPHREMFGAWGQALDIIQRIAGLETEGKRHDTAFRGWEIVDMPFQKRKVPCRDLFGQRSCGMRDCQLEVFHIEDDEIITGGFCPLGNSEAVKKPKTNYVDRYHRIYEKHFKKQGCLQSELASATPSGPTVGIKRSMATLAEKGIWSAALFRKLGFCPVVSPRSDSEIAKIGVDNSRTEFCIARKLATGHAAVLNDDPAIEYLFNPSFIEQRRPERPDLKYCIYTESEGYVLNDVLSLDKHKQFNPILHFGDLALLVREIRKEFARVGFAFSDRRIKEAIACADRAEQQFKNDLYSEGDRFLQRIERDGAKAYVGIGRDYVLLDPEASSNSGSMFSQVRGLDYIPQQFLEHKFMQIPIDSFVENEFWVQSVKILKANVFVANHPNLFPIRMINFACGPDSLKIYQEEKIYQAAAKPLLVLVTDAQTNNAPFVTRTEAHERVVSESHPVAVDMKKLETYSTNNYDKRTWLIPYMGDASYMGAAGLNHFGISSQVLPTDTPRGYEVARKHIYTEVCYPLKGVVGDAIGFLQEQIEKTSRREVEERYLVMLPTTSGPCRFGKYTELLQEFMRLEGLEKIPVVGPSSETDYIDIPLPQGLRPSDRMKMQQILFKGINASDLLEDVLRRFRPYVEDKAEADALKTERLEAAGALVGAGADTAALVQWGHETVAKFQALKRRHHERFPLVLYIGEIYMRQHDAYTNQVIRQLEDNQLEVVRDPITDWLLYVNKMNVRNNKRDVGLGLRSFDLGRAWRAAGQLGQSLLKSRYMDHVAEKLAAPFHEVLEGRHVLPHPMEIIEKLEREHEGHGNIEGESPLSTGIAYYFMHDLIEPHSDALISGIFHVGPFTCMQEGVATAKIEAMMKEFRKTNPDLVFPIIHAFFGDSPNASLPAEIAVFREQCYQKRELLRTRHAGTGSHQPDIRSCSPPRAGVGARTSSAQR</sequence>
<accession>A0AAW6TUA3</accession>